<protein>
    <submittedName>
        <fullName evidence="1">Phosphoserine phosphatase</fullName>
    </submittedName>
</protein>
<evidence type="ECO:0000313" key="1">
    <source>
        <dbReference type="EMBL" id="NLJ23748.1"/>
    </source>
</evidence>
<name>A0A7K4ALC6_METSH</name>
<proteinExistence type="predicted"/>
<dbReference type="EMBL" id="JAAYUN010000228">
    <property type="protein sequence ID" value="NLJ23748.1"/>
    <property type="molecule type" value="Genomic_DNA"/>
</dbReference>
<gene>
    <name evidence="1" type="ORF">GX426_11695</name>
</gene>
<organism evidence="1 2">
    <name type="scientific">Methanothrix soehngenii</name>
    <name type="common">Methanosaeta concilii</name>
    <dbReference type="NCBI Taxonomy" id="2223"/>
    <lineage>
        <taxon>Archaea</taxon>
        <taxon>Methanobacteriati</taxon>
        <taxon>Methanobacteriota</taxon>
        <taxon>Stenosarchaea group</taxon>
        <taxon>Methanomicrobia</taxon>
        <taxon>Methanotrichales</taxon>
        <taxon>Methanotrichaceae</taxon>
        <taxon>Methanothrix</taxon>
    </lineage>
</organism>
<feature type="non-terminal residue" evidence="1">
    <location>
        <position position="1"/>
    </location>
</feature>
<dbReference type="InterPro" id="IPR036412">
    <property type="entry name" value="HAD-like_sf"/>
</dbReference>
<accession>A0A7K4ALC6</accession>
<reference evidence="1 2" key="1">
    <citation type="journal article" date="2020" name="Biotechnol. Biofuels">
        <title>New insights from the biogas microbiome by comprehensive genome-resolved metagenomics of nearly 1600 species originating from multiple anaerobic digesters.</title>
        <authorList>
            <person name="Campanaro S."/>
            <person name="Treu L."/>
            <person name="Rodriguez-R L.M."/>
            <person name="Kovalovszki A."/>
            <person name="Ziels R.M."/>
            <person name="Maus I."/>
            <person name="Zhu X."/>
            <person name="Kougias P.G."/>
            <person name="Basile A."/>
            <person name="Luo G."/>
            <person name="Schluter A."/>
            <person name="Konstantinidis K.T."/>
            <person name="Angelidaki I."/>
        </authorList>
    </citation>
    <scope>NUCLEOTIDE SEQUENCE [LARGE SCALE GENOMIC DNA]</scope>
    <source>
        <strain evidence="1">AS27yjCOA_157</strain>
    </source>
</reference>
<dbReference type="Proteomes" id="UP000544742">
    <property type="component" value="Unassembled WGS sequence"/>
</dbReference>
<comment type="caution">
    <text evidence="1">The sequence shown here is derived from an EMBL/GenBank/DDBJ whole genome shotgun (WGS) entry which is preliminary data.</text>
</comment>
<dbReference type="SUPFAM" id="SSF56784">
    <property type="entry name" value="HAD-like"/>
    <property type="match status" value="1"/>
</dbReference>
<evidence type="ECO:0000313" key="2">
    <source>
        <dbReference type="Proteomes" id="UP000544742"/>
    </source>
</evidence>
<dbReference type="AlphaFoldDB" id="A0A7K4ALC6"/>
<sequence length="43" mass="4552">NAGLGVAFNAKEVLKKVSDGSLSRENLLGLLNVLGLAEKEREV</sequence>